<evidence type="ECO:0000313" key="2">
    <source>
        <dbReference type="Proteomes" id="UP000595205"/>
    </source>
</evidence>
<dbReference type="EMBL" id="AP024255">
    <property type="protein sequence ID" value="BCP01251.1"/>
    <property type="molecule type" value="Genomic_DNA"/>
</dbReference>
<dbReference type="Gene3D" id="1.10.150.430">
    <property type="entry name" value="DUF3349, helical bundle"/>
    <property type="match status" value="1"/>
</dbReference>
<name>A0A7R7MWW0_MYCIT</name>
<gene>
    <name evidence="1" type="ORF">MINTM018_40200</name>
</gene>
<dbReference type="InterPro" id="IPR044918">
    <property type="entry name" value="DUF3349_helical"/>
</dbReference>
<dbReference type="OMA" id="RAGYPRQ"/>
<protein>
    <recommendedName>
        <fullName evidence="3">DUF3349 domain-containing protein</fullName>
    </recommendedName>
</protein>
<dbReference type="Proteomes" id="UP000595205">
    <property type="component" value="Chromosome"/>
</dbReference>
<sequence length="116" mass="12514">MSEVDMNLQARVSRVVAFLRAGCPPLAPATGYAPLLALLPRRVADDEVMAIARKLVAPQHHPVDSADVGVEIIRVTGEAPSTYDIERVLGAMKSAGDRPVLTPRAQTRWRSTTSGR</sequence>
<accession>A0A7R7MWW0</accession>
<dbReference type="InterPro" id="IPR021784">
    <property type="entry name" value="DUF3349"/>
</dbReference>
<dbReference type="AlphaFoldDB" id="A0A7R7MWW0"/>
<organism evidence="1 2">
    <name type="scientific">Mycobacterium intracellulare</name>
    <dbReference type="NCBI Taxonomy" id="1767"/>
    <lineage>
        <taxon>Bacteria</taxon>
        <taxon>Bacillati</taxon>
        <taxon>Actinomycetota</taxon>
        <taxon>Actinomycetes</taxon>
        <taxon>Mycobacteriales</taxon>
        <taxon>Mycobacteriaceae</taxon>
        <taxon>Mycobacterium</taxon>
        <taxon>Mycobacterium avium complex (MAC)</taxon>
    </lineage>
</organism>
<dbReference type="RefSeq" id="WP_009957449.1">
    <property type="nucleotide sequence ID" value="NZ_BNTB01000032.1"/>
</dbReference>
<proteinExistence type="predicted"/>
<dbReference type="Pfam" id="PF11829">
    <property type="entry name" value="DUF3349"/>
    <property type="match status" value="1"/>
</dbReference>
<evidence type="ECO:0008006" key="3">
    <source>
        <dbReference type="Google" id="ProtNLM"/>
    </source>
</evidence>
<reference evidence="1 2" key="1">
    <citation type="submission" date="2020-12" db="EMBL/GenBank/DDBJ databases">
        <title>Genome sequence of clinical Mycobacterium intracellulare strains.</title>
        <authorList>
            <person name="Tateishi Y."/>
            <person name="Matsumoto S."/>
            <person name="Fukushima Y."/>
            <person name="Nakajima C."/>
            <person name="Suzuki Y."/>
        </authorList>
    </citation>
    <scope>NUCLEOTIDE SEQUENCE [LARGE SCALE GENOMIC DNA]</scope>
    <source>
        <strain evidence="1 2">M018</strain>
    </source>
</reference>
<evidence type="ECO:0000313" key="1">
    <source>
        <dbReference type="EMBL" id="BCP01251.1"/>
    </source>
</evidence>